<protein>
    <submittedName>
        <fullName evidence="2">Uncharacterized protein</fullName>
    </submittedName>
</protein>
<dbReference type="EMBL" id="BTGU01001680">
    <property type="protein sequence ID" value="GMN27590.1"/>
    <property type="molecule type" value="Genomic_DNA"/>
</dbReference>
<evidence type="ECO:0000313" key="3">
    <source>
        <dbReference type="Proteomes" id="UP001187192"/>
    </source>
</evidence>
<keyword evidence="3" id="KW-1185">Reference proteome</keyword>
<evidence type="ECO:0000256" key="1">
    <source>
        <dbReference type="SAM" id="MobiDB-lite"/>
    </source>
</evidence>
<dbReference type="Pfam" id="PF05553">
    <property type="entry name" value="DUF761"/>
    <property type="match status" value="1"/>
</dbReference>
<dbReference type="InterPro" id="IPR008480">
    <property type="entry name" value="DUF761_pln"/>
</dbReference>
<gene>
    <name evidence="2" type="ORF">TIFTF001_041054</name>
</gene>
<reference evidence="2" key="1">
    <citation type="submission" date="2023-07" db="EMBL/GenBank/DDBJ databases">
        <title>draft genome sequence of fig (Ficus carica).</title>
        <authorList>
            <person name="Takahashi T."/>
            <person name="Nishimura K."/>
        </authorList>
    </citation>
    <scope>NUCLEOTIDE SEQUENCE</scope>
</reference>
<proteinExistence type="predicted"/>
<evidence type="ECO:0000313" key="2">
    <source>
        <dbReference type="EMBL" id="GMN27590.1"/>
    </source>
</evidence>
<organism evidence="2 3">
    <name type="scientific">Ficus carica</name>
    <name type="common">Common fig</name>
    <dbReference type="NCBI Taxonomy" id="3494"/>
    <lineage>
        <taxon>Eukaryota</taxon>
        <taxon>Viridiplantae</taxon>
        <taxon>Streptophyta</taxon>
        <taxon>Embryophyta</taxon>
        <taxon>Tracheophyta</taxon>
        <taxon>Spermatophyta</taxon>
        <taxon>Magnoliopsida</taxon>
        <taxon>eudicotyledons</taxon>
        <taxon>Gunneridae</taxon>
        <taxon>Pentapetalae</taxon>
        <taxon>rosids</taxon>
        <taxon>fabids</taxon>
        <taxon>Rosales</taxon>
        <taxon>Moraceae</taxon>
        <taxon>Ficeae</taxon>
        <taxon>Ficus</taxon>
    </lineage>
</organism>
<sequence>MDQSREVLVLGGHRMNNKVKEKARKEEVSKRSTAGDDDIDNLAEAFIKNFRNQLKFQREESLKRFHEMIARGV</sequence>
<feature type="compositionally biased region" description="Basic and acidic residues" evidence="1">
    <location>
        <begin position="18"/>
        <end position="34"/>
    </location>
</feature>
<dbReference type="AlphaFoldDB" id="A0AA87Z8H9"/>
<dbReference type="PANTHER" id="PTHR33450">
    <property type="entry name" value="EMB|CAB67623.1-RELATED"/>
    <property type="match status" value="1"/>
</dbReference>
<accession>A0AA87Z8H9</accession>
<name>A0AA87Z8H9_FICCA</name>
<feature type="region of interest" description="Disordered" evidence="1">
    <location>
        <begin position="12"/>
        <end position="34"/>
    </location>
</feature>
<dbReference type="Proteomes" id="UP001187192">
    <property type="component" value="Unassembled WGS sequence"/>
</dbReference>
<comment type="caution">
    <text evidence="2">The sequence shown here is derived from an EMBL/GenBank/DDBJ whole genome shotgun (WGS) entry which is preliminary data.</text>
</comment>